<organism evidence="1 2">
    <name type="scientific">Paenibacillus plantiphilus</name>
    <dbReference type="NCBI Taxonomy" id="2905650"/>
    <lineage>
        <taxon>Bacteria</taxon>
        <taxon>Bacillati</taxon>
        <taxon>Bacillota</taxon>
        <taxon>Bacilli</taxon>
        <taxon>Bacillales</taxon>
        <taxon>Paenibacillaceae</taxon>
        <taxon>Paenibacillus</taxon>
    </lineage>
</organism>
<name>A0ABN8GH14_9BACL</name>
<protein>
    <submittedName>
        <fullName evidence="1">Uncharacterized protein</fullName>
    </submittedName>
</protein>
<evidence type="ECO:0000313" key="2">
    <source>
        <dbReference type="Proteomes" id="UP000838686"/>
    </source>
</evidence>
<comment type="caution">
    <text evidence="1">The sequence shown here is derived from an EMBL/GenBank/DDBJ whole genome shotgun (WGS) entry which is preliminary data.</text>
</comment>
<gene>
    <name evidence="1" type="ORF">PAECIP111893_02241</name>
</gene>
<accession>A0ABN8GH14</accession>
<proteinExistence type="predicted"/>
<dbReference type="RefSeq" id="WP_236341793.1">
    <property type="nucleotide sequence ID" value="NZ_CAKMMF010000010.1"/>
</dbReference>
<keyword evidence="2" id="KW-1185">Reference proteome</keyword>
<dbReference type="Proteomes" id="UP000838686">
    <property type="component" value="Unassembled WGS sequence"/>
</dbReference>
<sequence length="143" mass="16345">MAFVYEKISEADRELYQSFNLRSPFNGRPLETRKWTIDRERNAYLISLGGQGTYNSDIPMFHTLIWNGNTINIDSFTTGIGDVSSGIEKFWKITKIEAPIDLYEKKDELIDLMKEAFDAKGFAGSKDCVVSVHFDFIAAPEFK</sequence>
<dbReference type="EMBL" id="CAKMMF010000010">
    <property type="protein sequence ID" value="CAH1204392.1"/>
    <property type="molecule type" value="Genomic_DNA"/>
</dbReference>
<evidence type="ECO:0000313" key="1">
    <source>
        <dbReference type="EMBL" id="CAH1204392.1"/>
    </source>
</evidence>
<reference evidence="1" key="1">
    <citation type="submission" date="2022-01" db="EMBL/GenBank/DDBJ databases">
        <authorList>
            <person name="Criscuolo A."/>
        </authorList>
    </citation>
    <scope>NUCLEOTIDE SEQUENCE</scope>
    <source>
        <strain evidence="1">CIP111893</strain>
    </source>
</reference>